<keyword evidence="1" id="KW-0808">Transferase</keyword>
<name>A0A7X6GXV6_9RHOB</name>
<dbReference type="Pfam" id="PF13469">
    <property type="entry name" value="Sulfotransfer_3"/>
    <property type="match status" value="1"/>
</dbReference>
<keyword evidence="2" id="KW-1185">Reference proteome</keyword>
<dbReference type="AlphaFoldDB" id="A0A7X6GXV6"/>
<dbReference type="Proteomes" id="UP000526408">
    <property type="component" value="Unassembled WGS sequence"/>
</dbReference>
<organism evidence="1 2">
    <name type="scientific">Roseicyclus persicicus</name>
    <dbReference type="NCBI Taxonomy" id="2650661"/>
    <lineage>
        <taxon>Bacteria</taxon>
        <taxon>Pseudomonadati</taxon>
        <taxon>Pseudomonadota</taxon>
        <taxon>Alphaproteobacteria</taxon>
        <taxon>Rhodobacterales</taxon>
        <taxon>Roseobacteraceae</taxon>
        <taxon>Roseicyclus</taxon>
    </lineage>
</organism>
<accession>A0A7X6GXV6</accession>
<proteinExistence type="predicted"/>
<evidence type="ECO:0000313" key="2">
    <source>
        <dbReference type="Proteomes" id="UP000526408"/>
    </source>
</evidence>
<dbReference type="Gene3D" id="3.40.50.300">
    <property type="entry name" value="P-loop containing nucleotide triphosphate hydrolases"/>
    <property type="match status" value="1"/>
</dbReference>
<dbReference type="InterPro" id="IPR027417">
    <property type="entry name" value="P-loop_NTPase"/>
</dbReference>
<evidence type="ECO:0000313" key="1">
    <source>
        <dbReference type="EMBL" id="NKX43301.1"/>
    </source>
</evidence>
<gene>
    <name evidence="1" type="ORF">HCU73_01765</name>
</gene>
<protein>
    <submittedName>
        <fullName evidence="1">Sulfotransferase</fullName>
    </submittedName>
</protein>
<dbReference type="GO" id="GO:0016740">
    <property type="term" value="F:transferase activity"/>
    <property type="evidence" value="ECO:0007669"/>
    <property type="project" value="UniProtKB-KW"/>
</dbReference>
<sequence length="329" mass="36636">MSGRLLIHIGLAKAGSSFLQSTLFSGRYPGLHVVDDPGLARWQGKGSARYLKSGANLFFDQVTGGNGVLSWEPTDRSWQIRDTLSLMPPGEGLVVSNEEWAGHPFSGGVYGEIIGRRIKESFPDAKILILLREQRKLAFSTYVDYVVRHGGTASLRRFLAPGQVGQVPQHNIQFYRFSHMVNWYYREFGQRNVMVLPAEILFAQPEDTLRRILGFIGAEAGDVPSMPGTENRGRYGVYCAHRLLPFLNLMAVPAPTNGYATINLRWVRSTIREVAGAVMPDALQKRIIGRDRRMIERALAEVVTADNGILQTLVSHDLRALGYLMPEPA</sequence>
<dbReference type="EMBL" id="JAAZQQ010000001">
    <property type="protein sequence ID" value="NKX43301.1"/>
    <property type="molecule type" value="Genomic_DNA"/>
</dbReference>
<reference evidence="1 2" key="1">
    <citation type="submission" date="2020-04" db="EMBL/GenBank/DDBJ databases">
        <authorList>
            <person name="Yoon J."/>
        </authorList>
    </citation>
    <scope>NUCLEOTIDE SEQUENCE [LARGE SCALE GENOMIC DNA]</scope>
    <source>
        <strain evidence="1 2">KMU-115</strain>
    </source>
</reference>
<dbReference type="SUPFAM" id="SSF52540">
    <property type="entry name" value="P-loop containing nucleoside triphosphate hydrolases"/>
    <property type="match status" value="1"/>
</dbReference>
<comment type="caution">
    <text evidence="1">The sequence shown here is derived from an EMBL/GenBank/DDBJ whole genome shotgun (WGS) entry which is preliminary data.</text>
</comment>